<dbReference type="AlphaFoldDB" id="A0A9Q4PUB0"/>
<evidence type="ECO:0000313" key="3">
    <source>
        <dbReference type="Proteomes" id="UP001075225"/>
    </source>
</evidence>
<evidence type="ECO:0000313" key="2">
    <source>
        <dbReference type="EMBL" id="MCZ6160689.1"/>
    </source>
</evidence>
<accession>A0A9Q4PUB0</accession>
<feature type="domain" description="Immunity protein 40" evidence="1">
    <location>
        <begin position="13"/>
        <end position="101"/>
    </location>
</feature>
<dbReference type="InterPro" id="IPR029080">
    <property type="entry name" value="Imm40"/>
</dbReference>
<protein>
    <submittedName>
        <fullName evidence="2">Imm40 family immunity protein</fullName>
    </submittedName>
</protein>
<dbReference type="RefSeq" id="WP_269485201.1">
    <property type="nucleotide sequence ID" value="NZ_JAPXGO010000020.1"/>
</dbReference>
<organism evidence="2 3">
    <name type="scientific">Campylobacter ureolyticus</name>
    <dbReference type="NCBI Taxonomy" id="827"/>
    <lineage>
        <taxon>Bacteria</taxon>
        <taxon>Pseudomonadati</taxon>
        <taxon>Campylobacterota</taxon>
        <taxon>Epsilonproteobacteria</taxon>
        <taxon>Campylobacterales</taxon>
        <taxon>Campylobacteraceae</taxon>
        <taxon>Campylobacter</taxon>
    </lineage>
</organism>
<comment type="caution">
    <text evidence="2">The sequence shown here is derived from an EMBL/GenBank/DDBJ whole genome shotgun (WGS) entry which is preliminary data.</text>
</comment>
<sequence length="114" mass="13626">MNERNNFILIEELFFKNLNEIAYNYENVIKKIKVLELKGFVILGGDVIKYDGVTAKYTYDNWYFNPDEYSYDILKYSAQKAIDYIEKYNEIDKDCFYSLCVEFQGVNYGNKKNQ</sequence>
<dbReference type="EMBL" id="JAPXGO010000020">
    <property type="protein sequence ID" value="MCZ6160689.1"/>
    <property type="molecule type" value="Genomic_DNA"/>
</dbReference>
<dbReference type="Pfam" id="PF15569">
    <property type="entry name" value="Imm40"/>
    <property type="match status" value="1"/>
</dbReference>
<gene>
    <name evidence="2" type="primary">imm40</name>
    <name evidence="2" type="ORF">O6B32_09425</name>
</gene>
<evidence type="ECO:0000259" key="1">
    <source>
        <dbReference type="Pfam" id="PF15569"/>
    </source>
</evidence>
<proteinExistence type="predicted"/>
<name>A0A9Q4PUB0_9BACT</name>
<reference evidence="2" key="1">
    <citation type="submission" date="2022-12" db="EMBL/GenBank/DDBJ databases">
        <title>Species Delineation and Comparative Genomics within the Campylobacter ureolyticus Complex.</title>
        <authorList>
            <person name="Maki J."/>
            <person name="Howard M."/>
            <person name="Connelly S."/>
            <person name="Hardy D.J."/>
            <person name="Cameron A."/>
        </authorList>
    </citation>
    <scope>NUCLEOTIDE SEQUENCE</scope>
    <source>
        <strain evidence="2">URMC_787</strain>
    </source>
</reference>
<dbReference type="Proteomes" id="UP001075225">
    <property type="component" value="Unassembled WGS sequence"/>
</dbReference>